<dbReference type="RefSeq" id="WP_168136988.1">
    <property type="nucleotide sequence ID" value="NZ_JAAVJR010000001.1"/>
</dbReference>
<evidence type="ECO:0000256" key="9">
    <source>
        <dbReference type="HAMAP-Rule" id="MF_02004"/>
    </source>
</evidence>
<dbReference type="Gene3D" id="1.10.730.10">
    <property type="entry name" value="Isoleucyl-tRNA Synthetase, Domain 1"/>
    <property type="match status" value="1"/>
</dbReference>
<evidence type="ECO:0000256" key="6">
    <source>
        <dbReference type="ARBA" id="ARBA00023054"/>
    </source>
</evidence>
<dbReference type="SUPFAM" id="SSF47323">
    <property type="entry name" value="Anticodon-binding domain of a subclass of class I aminoacyl-tRNA synthetases"/>
    <property type="match status" value="1"/>
</dbReference>
<keyword evidence="1 9" id="KW-0963">Cytoplasm</keyword>
<dbReference type="Pfam" id="PF10458">
    <property type="entry name" value="Val_tRNA-synt_C"/>
    <property type="match status" value="1"/>
</dbReference>
<keyword evidence="4 9" id="KW-0067">ATP-binding</keyword>
<dbReference type="SUPFAM" id="SSF46589">
    <property type="entry name" value="tRNA-binding arm"/>
    <property type="match status" value="1"/>
</dbReference>
<keyword evidence="5 9" id="KW-0648">Protein biosynthesis</keyword>
<dbReference type="InterPro" id="IPR002303">
    <property type="entry name" value="Valyl-tRNA_ligase"/>
</dbReference>
<dbReference type="NCBIfam" id="TIGR00422">
    <property type="entry name" value="valS"/>
    <property type="match status" value="1"/>
</dbReference>
<dbReference type="PANTHER" id="PTHR11946">
    <property type="entry name" value="VALYL-TRNA SYNTHETASES"/>
    <property type="match status" value="1"/>
</dbReference>
<dbReference type="GO" id="GO:0004832">
    <property type="term" value="F:valine-tRNA ligase activity"/>
    <property type="evidence" value="ECO:0007669"/>
    <property type="project" value="UniProtKB-EC"/>
</dbReference>
<dbReference type="InterPro" id="IPR014729">
    <property type="entry name" value="Rossmann-like_a/b/a_fold"/>
</dbReference>
<evidence type="ECO:0000259" key="10">
    <source>
        <dbReference type="Pfam" id="PF00133"/>
    </source>
</evidence>
<accession>A0ABX1CWX2</accession>
<dbReference type="InterPro" id="IPR002300">
    <property type="entry name" value="aa-tRNA-synth_Ia"/>
</dbReference>
<dbReference type="InterPro" id="IPR009080">
    <property type="entry name" value="tRNAsynth_Ia_anticodon-bd"/>
</dbReference>
<evidence type="ECO:0000256" key="1">
    <source>
        <dbReference type="ARBA" id="ARBA00022490"/>
    </source>
</evidence>
<proteinExistence type="inferred from homology"/>
<evidence type="ECO:0000256" key="2">
    <source>
        <dbReference type="ARBA" id="ARBA00022598"/>
    </source>
</evidence>
<dbReference type="HAMAP" id="MF_02004">
    <property type="entry name" value="Val_tRNA_synth_type1"/>
    <property type="match status" value="1"/>
</dbReference>
<dbReference type="CDD" id="cd07962">
    <property type="entry name" value="Anticodon_Ia_Val"/>
    <property type="match status" value="1"/>
</dbReference>
<organism evidence="13 14">
    <name type="scientific">Salinimicrobium oceani</name>
    <dbReference type="NCBI Taxonomy" id="2722702"/>
    <lineage>
        <taxon>Bacteria</taxon>
        <taxon>Pseudomonadati</taxon>
        <taxon>Bacteroidota</taxon>
        <taxon>Flavobacteriia</taxon>
        <taxon>Flavobacteriales</taxon>
        <taxon>Flavobacteriaceae</taxon>
        <taxon>Salinimicrobium</taxon>
    </lineage>
</organism>
<reference evidence="13 14" key="1">
    <citation type="submission" date="2020-03" db="EMBL/GenBank/DDBJ databases">
        <title>Salinimicrobium sp. nov, isolated from SCS.</title>
        <authorList>
            <person name="Cao W.R."/>
        </authorList>
    </citation>
    <scope>NUCLEOTIDE SEQUENCE [LARGE SCALE GENOMIC DNA]</scope>
    <source>
        <strain evidence="14">J15B91</strain>
    </source>
</reference>
<feature type="domain" description="Methionyl/Valyl/Leucyl/Isoleucyl-tRNA synthetase anticodon-binding" evidence="11">
    <location>
        <begin position="616"/>
        <end position="757"/>
    </location>
</feature>
<keyword evidence="6 9" id="KW-0175">Coiled coil</keyword>
<dbReference type="CDD" id="cd00817">
    <property type="entry name" value="ValRS_core"/>
    <property type="match status" value="1"/>
</dbReference>
<comment type="domain">
    <text evidence="9">The C-terminal coiled-coil domain is crucial for aminoacylation activity.</text>
</comment>
<dbReference type="SUPFAM" id="SSF50677">
    <property type="entry name" value="ValRS/IleRS/LeuRS editing domain"/>
    <property type="match status" value="1"/>
</dbReference>
<dbReference type="Gene3D" id="3.90.740.10">
    <property type="entry name" value="Valyl/Leucyl/Isoleucyl-tRNA synthetase, editing domain"/>
    <property type="match status" value="1"/>
</dbReference>
<comment type="similarity">
    <text evidence="9">Belongs to the class-I aminoacyl-tRNA synthetase family. ValS type 1 subfamily.</text>
</comment>
<keyword evidence="7 9" id="KW-0030">Aminoacyl-tRNA synthetase</keyword>
<dbReference type="EC" id="6.1.1.9" evidence="9"/>
<dbReference type="InterPro" id="IPR037118">
    <property type="entry name" value="Val-tRNA_synth_C_sf"/>
</dbReference>
<evidence type="ECO:0000313" key="14">
    <source>
        <dbReference type="Proteomes" id="UP000703674"/>
    </source>
</evidence>
<dbReference type="InterPro" id="IPR009008">
    <property type="entry name" value="Val/Leu/Ile-tRNA-synth_edit"/>
</dbReference>
<name>A0ABX1CWX2_9FLAO</name>
<comment type="subunit">
    <text evidence="9">Monomer.</text>
</comment>
<dbReference type="Gene3D" id="3.40.50.620">
    <property type="entry name" value="HUPs"/>
    <property type="match status" value="2"/>
</dbReference>
<comment type="catalytic activity">
    <reaction evidence="8 9">
        <text>tRNA(Val) + L-valine + ATP = L-valyl-tRNA(Val) + AMP + diphosphate</text>
        <dbReference type="Rhea" id="RHEA:10704"/>
        <dbReference type="Rhea" id="RHEA-COMP:9672"/>
        <dbReference type="Rhea" id="RHEA-COMP:9708"/>
        <dbReference type="ChEBI" id="CHEBI:30616"/>
        <dbReference type="ChEBI" id="CHEBI:33019"/>
        <dbReference type="ChEBI" id="CHEBI:57762"/>
        <dbReference type="ChEBI" id="CHEBI:78442"/>
        <dbReference type="ChEBI" id="CHEBI:78537"/>
        <dbReference type="ChEBI" id="CHEBI:456215"/>
        <dbReference type="EC" id="6.1.1.9"/>
    </reaction>
</comment>
<gene>
    <name evidence="9" type="primary">valS</name>
    <name evidence="13" type="ORF">HC175_02880</name>
</gene>
<dbReference type="NCBIfam" id="NF004349">
    <property type="entry name" value="PRK05729.1"/>
    <property type="match status" value="1"/>
</dbReference>
<keyword evidence="3 9" id="KW-0547">Nucleotide-binding</keyword>
<evidence type="ECO:0000256" key="4">
    <source>
        <dbReference type="ARBA" id="ARBA00022840"/>
    </source>
</evidence>
<evidence type="ECO:0000256" key="3">
    <source>
        <dbReference type="ARBA" id="ARBA00022741"/>
    </source>
</evidence>
<feature type="domain" description="Aminoacyl-tRNA synthetase class Ia" evidence="10">
    <location>
        <begin position="15"/>
        <end position="573"/>
    </location>
</feature>
<evidence type="ECO:0000256" key="7">
    <source>
        <dbReference type="ARBA" id="ARBA00023146"/>
    </source>
</evidence>
<dbReference type="Pfam" id="PF00133">
    <property type="entry name" value="tRNA-synt_1"/>
    <property type="match status" value="1"/>
</dbReference>
<dbReference type="InterPro" id="IPR019499">
    <property type="entry name" value="Val-tRNA_synth_tRNA-bd"/>
</dbReference>
<evidence type="ECO:0000259" key="12">
    <source>
        <dbReference type="Pfam" id="PF10458"/>
    </source>
</evidence>
<dbReference type="Proteomes" id="UP000703674">
    <property type="component" value="Unassembled WGS sequence"/>
</dbReference>
<dbReference type="SUPFAM" id="SSF52374">
    <property type="entry name" value="Nucleotidylyl transferase"/>
    <property type="match status" value="1"/>
</dbReference>
<dbReference type="PRINTS" id="PR00986">
    <property type="entry name" value="TRNASYNTHVAL"/>
</dbReference>
<dbReference type="InterPro" id="IPR013155">
    <property type="entry name" value="M/V/L/I-tRNA-synth_anticd-bd"/>
</dbReference>
<dbReference type="Gene3D" id="1.10.287.380">
    <property type="entry name" value="Valyl-tRNA synthetase, C-terminal domain"/>
    <property type="match status" value="1"/>
</dbReference>
<evidence type="ECO:0000256" key="5">
    <source>
        <dbReference type="ARBA" id="ARBA00022917"/>
    </source>
</evidence>
<dbReference type="InterPro" id="IPR001412">
    <property type="entry name" value="aa-tRNA-synth_I_CS"/>
</dbReference>
<comment type="domain">
    <text evidence="9">ValRS has two distinct active sites: one for aminoacylation and one for editing. The misactivated threonine is translocated from the active site to the editing site.</text>
</comment>
<comment type="function">
    <text evidence="9">Catalyzes the attachment of valine to tRNA(Val). As ValRS can inadvertently accommodate and process structurally similar amino acids such as threonine, to avoid such errors, it has a 'posttransfer' editing activity that hydrolyzes mischarged Thr-tRNA(Val) in a tRNA-dependent manner.</text>
</comment>
<dbReference type="InterPro" id="IPR033705">
    <property type="entry name" value="Anticodon_Ia_Val"/>
</dbReference>
<feature type="short sequence motif" description="'KMSKS' region" evidence="9">
    <location>
        <begin position="534"/>
        <end position="538"/>
    </location>
</feature>
<feature type="binding site" evidence="9">
    <location>
        <position position="537"/>
    </location>
    <ligand>
        <name>ATP</name>
        <dbReference type="ChEBI" id="CHEBI:30616"/>
    </ligand>
</feature>
<evidence type="ECO:0000313" key="13">
    <source>
        <dbReference type="EMBL" id="NJW51854.1"/>
    </source>
</evidence>
<sequence>MSAASKYIAREVENKWYDYWMKNGYFHSEVDEREPYTIVIPPPNVTGVLHMGHMLNNTIQDVLIRRARLKGYNACWVPGTDHASIATEAKVVAKLKAEGIDKNDLSREEFLEHAWEWTHKHGGIILEQLKKLGASCDWDRTKFTMDDDMSASVIKVFVDLYKKGHIYRGHRMVNWDPEAKTTLSDEEVIYQERQGQLYYLKYKIEGSDDTLTIATTRPETILGDTAICINPNDERFTHLKGKKAVVPLCERVIPIIEDEYVDMEFGTGCLKVTPAHDENDKVLGDKHGLEVIDIFNDDATLNSFGMHYQGIDRFDARKKIILELKEKGVLEKTEDHLNKIGTSERTGAVIEPKLSDQWFLKMKDLAKPALDAVLEKEVNLVPEKFINTYRHWMENVRDWNISRQLIWGQQIPAFYYGEGKEDYVVAETREEALELAQARTGNSDLTIDELVQDKDALDTWFSSWLWPISVFNGILEPDNEEVNYYYPTNDLVTAPEILFFWVARMIIAGYEYRDKKPFNNVYLTGIVRDKQRRKMSKSLGNSPDPLGLIDNYGADGVRVGMLLSSPAGNDLMFDEDLCKQGGAFVNKIWNSFKLVNSWEVSSEAEQPESAKVAISWYEAKFQKSLKEIEDNYKKYRISDALMATYKLIWDDYCSWFLEMVKPAFGQPMDAQTFEAVNKILENNLKILHPFVPFVSEEIWQTMKTRSAEEALIVATWPEMDEFDAKVIEEFAVASEVISGVRSIRKEKNISYKDQIELQILNNEKVATTFDPVIEKLGNLSALSYTNEQVQGALSFRVKSNEYFIPVAGAVDVEAEKAKLEEELNYTRGFLKSVEKKLSNERFVSGAPAKVVEIEQQKKADAEAKIEAIQASLKALS</sequence>
<dbReference type="PROSITE" id="PS00178">
    <property type="entry name" value="AA_TRNA_LIGASE_I"/>
    <property type="match status" value="1"/>
</dbReference>
<keyword evidence="2 9" id="KW-0436">Ligase</keyword>
<dbReference type="InterPro" id="IPR010978">
    <property type="entry name" value="tRNA-bd_arm"/>
</dbReference>
<comment type="subcellular location">
    <subcellularLocation>
        <location evidence="9">Cytoplasm</location>
    </subcellularLocation>
</comment>
<evidence type="ECO:0000256" key="8">
    <source>
        <dbReference type="ARBA" id="ARBA00047552"/>
    </source>
</evidence>
<feature type="short sequence motif" description="'HIGH' region" evidence="9">
    <location>
        <begin position="43"/>
        <end position="53"/>
    </location>
</feature>
<dbReference type="Pfam" id="PF08264">
    <property type="entry name" value="Anticodon_1"/>
    <property type="match status" value="1"/>
</dbReference>
<keyword evidence="14" id="KW-1185">Reference proteome</keyword>
<comment type="caution">
    <text evidence="13">The sequence shown here is derived from an EMBL/GenBank/DDBJ whole genome shotgun (WGS) entry which is preliminary data.</text>
</comment>
<evidence type="ECO:0000259" key="11">
    <source>
        <dbReference type="Pfam" id="PF08264"/>
    </source>
</evidence>
<feature type="domain" description="Valyl-tRNA synthetase tRNA-binding arm" evidence="12">
    <location>
        <begin position="811"/>
        <end position="875"/>
    </location>
</feature>
<protein>
    <recommendedName>
        <fullName evidence="9">Valine--tRNA ligase</fullName>
        <ecNumber evidence="9">6.1.1.9</ecNumber>
    </recommendedName>
    <alternativeName>
        <fullName evidence="9">Valyl-tRNA synthetase</fullName>
        <shortName evidence="9">ValRS</shortName>
    </alternativeName>
</protein>
<dbReference type="PANTHER" id="PTHR11946:SF109">
    <property type="entry name" value="VALINE--TRNA LIGASE"/>
    <property type="match status" value="1"/>
</dbReference>
<dbReference type="EMBL" id="JAAVJR010000001">
    <property type="protein sequence ID" value="NJW51854.1"/>
    <property type="molecule type" value="Genomic_DNA"/>
</dbReference>